<evidence type="ECO:0000256" key="1">
    <source>
        <dbReference type="SAM" id="Phobius"/>
    </source>
</evidence>
<feature type="transmembrane region" description="Helical" evidence="1">
    <location>
        <begin position="16"/>
        <end position="39"/>
    </location>
</feature>
<reference evidence="2 3" key="1">
    <citation type="journal article" date="2019" name="Emerg. Microbes Infect.">
        <title>Comprehensive subspecies identification of 175 nontuberculous mycobacteria species based on 7547 genomic profiles.</title>
        <authorList>
            <person name="Matsumoto Y."/>
            <person name="Kinjo T."/>
            <person name="Motooka D."/>
            <person name="Nabeya D."/>
            <person name="Jung N."/>
            <person name="Uechi K."/>
            <person name="Horii T."/>
            <person name="Iida T."/>
            <person name="Fujita J."/>
            <person name="Nakamura S."/>
        </authorList>
    </citation>
    <scope>NUCLEOTIDE SEQUENCE [LARGE SCALE GENOMIC DNA]</scope>
    <source>
        <strain evidence="2 3">JCM 17899</strain>
    </source>
</reference>
<keyword evidence="3" id="KW-1185">Reference proteome</keyword>
<dbReference type="KEGG" id="msei:MSEDJ_58480"/>
<keyword evidence="1" id="KW-0812">Transmembrane</keyword>
<feature type="transmembrane region" description="Helical" evidence="1">
    <location>
        <begin position="205"/>
        <end position="224"/>
    </location>
</feature>
<feature type="transmembrane region" description="Helical" evidence="1">
    <location>
        <begin position="74"/>
        <end position="100"/>
    </location>
</feature>
<dbReference type="EMBL" id="AP022588">
    <property type="protein sequence ID" value="BBY31752.1"/>
    <property type="molecule type" value="Genomic_DNA"/>
</dbReference>
<accession>A0A7I7QZL7</accession>
<evidence type="ECO:0000313" key="2">
    <source>
        <dbReference type="EMBL" id="BBY31752.1"/>
    </source>
</evidence>
<gene>
    <name evidence="2" type="ORF">MSEDJ_58480</name>
</gene>
<protein>
    <submittedName>
        <fullName evidence="2">Uncharacterized protein</fullName>
    </submittedName>
</protein>
<evidence type="ECO:0000313" key="3">
    <source>
        <dbReference type="Proteomes" id="UP000467193"/>
    </source>
</evidence>
<feature type="transmembrane region" description="Helical" evidence="1">
    <location>
        <begin position="391"/>
        <end position="413"/>
    </location>
</feature>
<dbReference type="AlphaFoldDB" id="A0A7I7QZL7"/>
<feature type="transmembrane region" description="Helical" evidence="1">
    <location>
        <begin position="298"/>
        <end position="319"/>
    </location>
</feature>
<feature type="transmembrane region" description="Helical" evidence="1">
    <location>
        <begin position="112"/>
        <end position="130"/>
    </location>
</feature>
<dbReference type="Proteomes" id="UP000467193">
    <property type="component" value="Chromosome"/>
</dbReference>
<organism evidence="2 3">
    <name type="scientific">Mycolicibacterium sediminis</name>
    <dbReference type="NCBI Taxonomy" id="1286180"/>
    <lineage>
        <taxon>Bacteria</taxon>
        <taxon>Bacillati</taxon>
        <taxon>Actinomycetota</taxon>
        <taxon>Actinomycetes</taxon>
        <taxon>Mycobacteriales</taxon>
        <taxon>Mycobacteriaceae</taxon>
        <taxon>Mycolicibacterium</taxon>
    </lineage>
</organism>
<keyword evidence="1" id="KW-0472">Membrane</keyword>
<feature type="transmembrane region" description="Helical" evidence="1">
    <location>
        <begin position="158"/>
        <end position="175"/>
    </location>
</feature>
<feature type="transmembrane region" description="Helical" evidence="1">
    <location>
        <begin position="181"/>
        <end position="198"/>
    </location>
</feature>
<name>A0A7I7QZL7_9MYCO</name>
<sequence>MSTPVEAASRSRRTRVYVGVAAFVAVAAVLHLLVQLVVYPSAIYWLSYYVPTYEFGFVRRGLGGELVRLLPAGWYFPATYTMMWAPVVAWFVALGVLIRHVLGGRAPSQRRILLAITIPVLPFALSYALYSPRPELWAMTALVAYALHLTRARTDRPVLIASAVYGVLIAVLAFAHEGIPLQLGLGVAVAIVALAGWMTPLRQGLAAMLAVGPGLVSIAAIAVLGGSTTTGPLLCRSLPHRMLDDPYAASNTPAEHIAYLLGSRESLADYHDWMCRVAAPMVDSTVGDGLSLVASFGFGPLFASTLLGLVYLAVTLWAVQTFSGTPALDYLRDVRRRPLLPLLGLCLVVPLFVTGVDWTRWWVLITFDLVLPYVLYAVGRPAMDEPVPARTVRLFVVTVVVLAVLPTGAALHVGGPNFQ</sequence>
<keyword evidence="1" id="KW-1133">Transmembrane helix</keyword>
<dbReference type="RefSeq" id="WP_163801187.1">
    <property type="nucleotide sequence ID" value="NZ_AP022588.1"/>
</dbReference>
<feature type="transmembrane region" description="Helical" evidence="1">
    <location>
        <begin position="339"/>
        <end position="355"/>
    </location>
</feature>
<feature type="transmembrane region" description="Helical" evidence="1">
    <location>
        <begin position="361"/>
        <end position="379"/>
    </location>
</feature>
<feature type="transmembrane region" description="Helical" evidence="1">
    <location>
        <begin position="136"/>
        <end position="151"/>
    </location>
</feature>
<proteinExistence type="predicted"/>